<feature type="binding site" evidence="6 7">
    <location>
        <begin position="148"/>
        <end position="149"/>
    </location>
    <ligand>
        <name>FMN</name>
        <dbReference type="ChEBI" id="CHEBI:58210"/>
    </ligand>
</feature>
<dbReference type="Proteomes" id="UP000245086">
    <property type="component" value="Unassembled WGS sequence"/>
</dbReference>
<feature type="binding site" evidence="6 7">
    <location>
        <position position="193"/>
    </location>
    <ligand>
        <name>FMN</name>
        <dbReference type="ChEBI" id="CHEBI:58210"/>
    </ligand>
</feature>
<dbReference type="NCBIfam" id="NF004231">
    <property type="entry name" value="PRK05679.1"/>
    <property type="match status" value="1"/>
</dbReference>
<dbReference type="OrthoDB" id="9780392at2"/>
<dbReference type="InterPro" id="IPR019740">
    <property type="entry name" value="Pyridox_Oxase_CS"/>
</dbReference>
<keyword evidence="3 6" id="KW-0288">FMN</keyword>
<reference evidence="11 12" key="1">
    <citation type="journal article" date="2018" name="Genome Announc.">
        <title>Draft Genome Sequence of "Candidatus Phycosocius bacilliformis," an Alphaproteobacterial Ectosymbiont of the Hydrocarbon-Producing Green Alga Botryococcus braunii.</title>
        <authorList>
            <person name="Tanabe Y."/>
            <person name="Yamaguchi H."/>
            <person name="Watanabe M.M."/>
        </authorList>
    </citation>
    <scope>NUCLEOTIDE SEQUENCE [LARGE SCALE GENOMIC DNA]</scope>
    <source>
        <strain evidence="11 12">BOTRYCO-2</strain>
    </source>
</reference>
<dbReference type="InterPro" id="IPR011576">
    <property type="entry name" value="Pyridox_Oxase_N"/>
</dbReference>
<evidence type="ECO:0000256" key="5">
    <source>
        <dbReference type="ARBA" id="ARBA00023096"/>
    </source>
</evidence>
<dbReference type="InterPro" id="IPR012349">
    <property type="entry name" value="Split_barrel_FMN-bd"/>
</dbReference>
<evidence type="ECO:0000313" key="12">
    <source>
        <dbReference type="Proteomes" id="UP000245086"/>
    </source>
</evidence>
<dbReference type="HAMAP" id="MF_01629">
    <property type="entry name" value="PdxH"/>
    <property type="match status" value="1"/>
</dbReference>
<feature type="binding site" evidence="6">
    <location>
        <position position="131"/>
    </location>
    <ligand>
        <name>substrate</name>
    </ligand>
</feature>
<comment type="catalytic activity">
    <reaction evidence="6">
        <text>pyridoxamine 5'-phosphate + O2 + H2O = pyridoxal 5'-phosphate + H2O2 + NH4(+)</text>
        <dbReference type="Rhea" id="RHEA:15817"/>
        <dbReference type="ChEBI" id="CHEBI:15377"/>
        <dbReference type="ChEBI" id="CHEBI:15379"/>
        <dbReference type="ChEBI" id="CHEBI:16240"/>
        <dbReference type="ChEBI" id="CHEBI:28938"/>
        <dbReference type="ChEBI" id="CHEBI:58451"/>
        <dbReference type="ChEBI" id="CHEBI:597326"/>
        <dbReference type="EC" id="1.4.3.5"/>
    </reaction>
</comment>
<dbReference type="InterPro" id="IPR019576">
    <property type="entry name" value="Pyridoxamine_oxidase_dimer_C"/>
</dbReference>
<evidence type="ECO:0000256" key="2">
    <source>
        <dbReference type="ARBA" id="ARBA00022630"/>
    </source>
</evidence>
<feature type="domain" description="Pyridoxamine 5'-phosphate oxidase N-terminal" evidence="9">
    <location>
        <begin position="43"/>
        <end position="163"/>
    </location>
</feature>
<dbReference type="PANTHER" id="PTHR10851:SF0">
    <property type="entry name" value="PYRIDOXINE-5'-PHOSPHATE OXIDASE"/>
    <property type="match status" value="1"/>
</dbReference>
<feature type="binding site" evidence="6 7">
    <location>
        <position position="203"/>
    </location>
    <ligand>
        <name>FMN</name>
        <dbReference type="ChEBI" id="CHEBI:58210"/>
    </ligand>
</feature>
<comment type="catalytic activity">
    <reaction evidence="6">
        <text>pyridoxine 5'-phosphate + O2 = pyridoxal 5'-phosphate + H2O2</text>
        <dbReference type="Rhea" id="RHEA:15149"/>
        <dbReference type="ChEBI" id="CHEBI:15379"/>
        <dbReference type="ChEBI" id="CHEBI:16240"/>
        <dbReference type="ChEBI" id="CHEBI:58589"/>
        <dbReference type="ChEBI" id="CHEBI:597326"/>
        <dbReference type="EC" id="1.4.3.5"/>
    </reaction>
</comment>
<comment type="function">
    <text evidence="6">Catalyzes the oxidation of either pyridoxine 5'-phosphate (PNP) or pyridoxamine 5'-phosphate (PMP) into pyridoxal 5'-phosphate (PLP).</text>
</comment>
<dbReference type="UniPathway" id="UPA01068">
    <property type="reaction ID" value="UER00304"/>
</dbReference>
<feature type="binding site" evidence="6">
    <location>
        <begin position="199"/>
        <end position="201"/>
    </location>
    <ligand>
        <name>substrate</name>
    </ligand>
</feature>
<evidence type="ECO:0000256" key="6">
    <source>
        <dbReference type="HAMAP-Rule" id="MF_01629"/>
    </source>
</evidence>
<dbReference type="RefSeq" id="WP_108985728.1">
    <property type="nucleotide sequence ID" value="NZ_BFBR01000008.1"/>
</dbReference>
<dbReference type="Gene3D" id="2.30.110.10">
    <property type="entry name" value="Electron Transport, Fmn-binding Protein, Chain A"/>
    <property type="match status" value="1"/>
</dbReference>
<dbReference type="GO" id="GO:0010181">
    <property type="term" value="F:FMN binding"/>
    <property type="evidence" value="ECO:0007669"/>
    <property type="project" value="UniProtKB-UniRule"/>
</dbReference>
<comment type="pathway">
    <text evidence="6">Cofactor metabolism; pyridoxal 5'-phosphate salvage; pyridoxal 5'-phosphate from pyridoxine 5'-phosphate: step 1/1.</text>
</comment>
<dbReference type="PROSITE" id="PS01064">
    <property type="entry name" value="PYRIDOX_OXIDASE"/>
    <property type="match status" value="1"/>
</dbReference>
<keyword evidence="12" id="KW-1185">Reference proteome</keyword>
<gene>
    <name evidence="6 11" type="primary">pdxH</name>
    <name evidence="11" type="ORF">PbB2_02562</name>
</gene>
<evidence type="ECO:0000256" key="7">
    <source>
        <dbReference type="PIRSR" id="PIRSR000190-2"/>
    </source>
</evidence>
<keyword evidence="4 6" id="KW-0560">Oxidoreductase</keyword>
<comment type="caution">
    <text evidence="11">The sequence shown here is derived from an EMBL/GenBank/DDBJ whole genome shotgun (WGS) entry which is preliminary data.</text>
</comment>
<dbReference type="InterPro" id="IPR000659">
    <property type="entry name" value="Pyridox_Oxase"/>
</dbReference>
<keyword evidence="5 6" id="KW-0664">Pyridoxine biosynthesis</keyword>
<feature type="binding site" evidence="6 7">
    <location>
        <position position="91"/>
    </location>
    <ligand>
        <name>FMN</name>
        <dbReference type="ChEBI" id="CHEBI:58210"/>
    </ligand>
</feature>
<comment type="subunit">
    <text evidence="6">Homodimer.</text>
</comment>
<comment type="similarity">
    <text evidence="1 6">Belongs to the pyridoxamine 5'-phosphate oxidase family.</text>
</comment>
<feature type="binding site" evidence="6 7">
    <location>
        <begin position="69"/>
        <end position="74"/>
    </location>
    <ligand>
        <name>FMN</name>
        <dbReference type="ChEBI" id="CHEBI:58210"/>
    </ligand>
</feature>
<evidence type="ECO:0000259" key="9">
    <source>
        <dbReference type="Pfam" id="PF01243"/>
    </source>
</evidence>
<dbReference type="SUPFAM" id="SSF50475">
    <property type="entry name" value="FMN-binding split barrel"/>
    <property type="match status" value="1"/>
</dbReference>
<evidence type="ECO:0000256" key="8">
    <source>
        <dbReference type="SAM" id="MobiDB-lite"/>
    </source>
</evidence>
<dbReference type="Pfam" id="PF10590">
    <property type="entry name" value="PNP_phzG_C"/>
    <property type="match status" value="1"/>
</dbReference>
<dbReference type="GO" id="GO:0008615">
    <property type="term" value="P:pyridoxine biosynthetic process"/>
    <property type="evidence" value="ECO:0007669"/>
    <property type="project" value="UniProtKB-UniRule"/>
</dbReference>
<proteinExistence type="inferred from homology"/>
<protein>
    <recommendedName>
        <fullName evidence="6">Pyridoxine/pyridoxamine 5'-phosphate oxidase</fullName>
        <ecNumber evidence="6">1.4.3.5</ecNumber>
    </recommendedName>
    <alternativeName>
        <fullName evidence="6">PNP/PMP oxidase</fullName>
        <shortName evidence="6">PNPOx</shortName>
    </alternativeName>
    <alternativeName>
        <fullName evidence="6">Pyridoxal 5'-phosphate synthase</fullName>
    </alternativeName>
</protein>
<feature type="binding site" evidence="6">
    <location>
        <position position="74"/>
    </location>
    <ligand>
        <name>substrate</name>
    </ligand>
</feature>
<feature type="binding site" evidence="6 7">
    <location>
        <begin position="84"/>
        <end position="85"/>
    </location>
    <ligand>
        <name>FMN</name>
        <dbReference type="ChEBI" id="CHEBI:58210"/>
    </ligand>
</feature>
<dbReference type="Pfam" id="PF01243">
    <property type="entry name" value="PNPOx_N"/>
    <property type="match status" value="1"/>
</dbReference>
<dbReference type="EMBL" id="BFBR01000008">
    <property type="protein sequence ID" value="GBF58873.1"/>
    <property type="molecule type" value="Genomic_DNA"/>
</dbReference>
<feature type="binding site" evidence="6">
    <location>
        <position position="139"/>
    </location>
    <ligand>
        <name>substrate</name>
    </ligand>
</feature>
<evidence type="ECO:0000259" key="10">
    <source>
        <dbReference type="Pfam" id="PF10590"/>
    </source>
</evidence>
<evidence type="ECO:0000256" key="4">
    <source>
        <dbReference type="ARBA" id="ARBA00023002"/>
    </source>
</evidence>
<evidence type="ECO:0000256" key="1">
    <source>
        <dbReference type="ARBA" id="ARBA00007301"/>
    </source>
</evidence>
<dbReference type="GO" id="GO:0004733">
    <property type="term" value="F:pyridoxamine phosphate oxidase activity"/>
    <property type="evidence" value="ECO:0007669"/>
    <property type="project" value="UniProtKB-UniRule"/>
</dbReference>
<comment type="cofactor">
    <cofactor evidence="6 7">
        <name>FMN</name>
        <dbReference type="ChEBI" id="CHEBI:58210"/>
    </cofactor>
    <text evidence="6 7">Binds 1 FMN per subunit.</text>
</comment>
<keyword evidence="2 6" id="KW-0285">Flavoprotein</keyword>
<dbReference type="EC" id="1.4.3.5" evidence="6"/>
<accession>A0A2P2ECT3</accession>
<feature type="binding site" evidence="6 7">
    <location>
        <position position="113"/>
    </location>
    <ligand>
        <name>FMN</name>
        <dbReference type="ChEBI" id="CHEBI:58210"/>
    </ligand>
</feature>
<feature type="domain" description="Pyridoxine 5'-phosphate oxidase dimerisation C-terminal" evidence="10">
    <location>
        <begin position="180"/>
        <end position="222"/>
    </location>
</feature>
<feature type="binding site" evidence="6">
    <location>
        <position position="135"/>
    </location>
    <ligand>
        <name>substrate</name>
    </ligand>
</feature>
<dbReference type="NCBIfam" id="TIGR00558">
    <property type="entry name" value="pdxH"/>
    <property type="match status" value="1"/>
</dbReference>
<name>A0A2P2ECT3_9PROT</name>
<feature type="region of interest" description="Disordered" evidence="8">
    <location>
        <begin position="1"/>
        <end position="24"/>
    </location>
</feature>
<comment type="caution">
    <text evidence="6">Lacks conserved residue(s) required for the propagation of feature annotation.</text>
</comment>
<evidence type="ECO:0000256" key="3">
    <source>
        <dbReference type="ARBA" id="ARBA00022643"/>
    </source>
</evidence>
<dbReference type="AlphaFoldDB" id="A0A2P2ECT3"/>
<sequence length="222" mass="25011">MTANTLIPPSPSDADYKATAPDSVPELQDHADPFALFGTWLAEAREKEINDPNAMALATADADGLPDVRMVLLKDFDEQGFVFYTNLESYKGRQLAENPQAALCFHWKSLRRQVRVRGQINAVSAAEADAYFASRARDSRIGAWASAQSRPLEDRFALEKSVAAHALKFGIGEVPRPAFWSGFRLTPTRIEFWRDRAFRLHDRLEFHRADAATPWSTTRLYP</sequence>
<dbReference type="PANTHER" id="PTHR10851">
    <property type="entry name" value="PYRIDOXINE-5-PHOSPHATE OXIDASE"/>
    <property type="match status" value="1"/>
</dbReference>
<organism evidence="11 12">
    <name type="scientific">Candidatus Phycosocius bacilliformis</name>
    <dbReference type="NCBI Taxonomy" id="1445552"/>
    <lineage>
        <taxon>Bacteria</taxon>
        <taxon>Pseudomonadati</taxon>
        <taxon>Pseudomonadota</taxon>
        <taxon>Alphaproteobacteria</taxon>
        <taxon>Caulobacterales</taxon>
        <taxon>Caulobacterales incertae sedis</taxon>
        <taxon>Candidatus Phycosocius</taxon>
    </lineage>
</organism>
<dbReference type="PIRSF" id="PIRSF000190">
    <property type="entry name" value="Pyd_amn-ph_oxd"/>
    <property type="match status" value="1"/>
</dbReference>
<comment type="pathway">
    <text evidence="6">Cofactor metabolism; pyridoxal 5'-phosphate salvage; pyridoxal 5'-phosphate from pyridoxamine 5'-phosphate: step 1/1.</text>
</comment>
<evidence type="ECO:0000313" key="11">
    <source>
        <dbReference type="EMBL" id="GBF58873.1"/>
    </source>
</evidence>